<keyword evidence="1" id="KW-0614">Plasmid</keyword>
<protein>
    <submittedName>
        <fullName evidence="1">Transcriptional regulator</fullName>
    </submittedName>
</protein>
<dbReference type="EMBL" id="CP059573">
    <property type="protein sequence ID" value="QXJ27072.1"/>
    <property type="molecule type" value="Genomic_DNA"/>
</dbReference>
<name>A0ABX8RBD2_9ACTN</name>
<proteinExistence type="predicted"/>
<sequence>MTAATDRAARAGLVFLAWHAAHGYADHIGQRPHDAEHKGDPGWPGRIACARHVAGLTATKAVALGLALAATGVRLNPRSVAAAMAADAITHYVIDRRAPLARFAEAIGKGGFYRLGDPKAAPVGTGAYAMDQAAHDVPLAAASVLAALG</sequence>
<geneLocation type="plasmid" evidence="1 2">
    <name>pAGRA3207_1</name>
</geneLocation>
<organism evidence="1 2">
    <name type="scientific">Actinomadura graeca</name>
    <dbReference type="NCBI Taxonomy" id="2750812"/>
    <lineage>
        <taxon>Bacteria</taxon>
        <taxon>Bacillati</taxon>
        <taxon>Actinomycetota</taxon>
        <taxon>Actinomycetes</taxon>
        <taxon>Streptosporangiales</taxon>
        <taxon>Thermomonosporaceae</taxon>
        <taxon>Actinomadura</taxon>
    </lineage>
</organism>
<dbReference type="Proteomes" id="UP001049518">
    <property type="component" value="Plasmid pAGRA3207_1"/>
</dbReference>
<keyword evidence="2" id="KW-1185">Reference proteome</keyword>
<accession>A0ABX8RBD2</accession>
<dbReference type="RefSeq" id="WP_231336560.1">
    <property type="nucleotide sequence ID" value="NZ_CP059573.1"/>
</dbReference>
<gene>
    <name evidence="1" type="ORF">AGRA3207_007873</name>
</gene>
<evidence type="ECO:0000313" key="1">
    <source>
        <dbReference type="EMBL" id="QXJ27072.1"/>
    </source>
</evidence>
<evidence type="ECO:0000313" key="2">
    <source>
        <dbReference type="Proteomes" id="UP001049518"/>
    </source>
</evidence>
<reference evidence="1" key="1">
    <citation type="submission" date="2020-07" db="EMBL/GenBank/DDBJ databases">
        <authorList>
            <person name="Tarantini F.S."/>
            <person name="Hong K.W."/>
            <person name="Chan K.G."/>
        </authorList>
    </citation>
    <scope>NUCLEOTIDE SEQUENCE</scope>
    <source>
        <strain evidence="1">32-07</strain>
        <plasmid evidence="1">pAGRA3207_1</plasmid>
    </source>
</reference>